<evidence type="ECO:0000256" key="2">
    <source>
        <dbReference type="ARBA" id="ARBA00022448"/>
    </source>
</evidence>
<evidence type="ECO:0000256" key="4">
    <source>
        <dbReference type="ARBA" id="ARBA00022729"/>
    </source>
</evidence>
<sequence>MVRSERRGLWLLSLLIGLLFAGCAGGPSPGGDAQDAQQGTGSPYEAFLSSDKPKVAATSTILADMTRTVAGDGYSIYSILKPGADPHVYEPSPGDSRVLSRADLVLYNGFNLEPQLVKLIGATQNPAPKVPVAEAGGIKPYKLEKTAGIVAADPHAWGSAANGVRYVSAIEKSLVETFPKDKERFAANAANYRKDLEALDGWIREQIATIPEANRKLVSSHDAFQYYGRAYGLPVTGSILGVSTEEEPSARKIADLVEKIRKEQVRAVFIETSTAPELLQSLARDAGVKIGGTLYSDSLGAPGTAGDTYIKMLTANTRTIVEALGGTYTAFVPPSAGK</sequence>
<dbReference type="Pfam" id="PF01297">
    <property type="entry name" value="ZnuA"/>
    <property type="match status" value="1"/>
</dbReference>
<dbReference type="PRINTS" id="PR00691">
    <property type="entry name" value="ADHESINB"/>
</dbReference>
<comment type="subcellular location">
    <subcellularLocation>
        <location evidence="1">Cell envelope</location>
    </subcellularLocation>
</comment>
<evidence type="ECO:0000313" key="7">
    <source>
        <dbReference type="Proteomes" id="UP001054846"/>
    </source>
</evidence>
<dbReference type="InterPro" id="IPR006128">
    <property type="entry name" value="Lipoprotein_PsaA-like"/>
</dbReference>
<keyword evidence="3" id="KW-0479">Metal-binding</keyword>
<evidence type="ECO:0000313" key="6">
    <source>
        <dbReference type="EMBL" id="UFP97009.1"/>
    </source>
</evidence>
<keyword evidence="2 5" id="KW-0813">Transport</keyword>
<proteinExistence type="inferred from homology"/>
<gene>
    <name evidence="6" type="ORF">ISF26_14575</name>
</gene>
<reference evidence="6 7" key="1">
    <citation type="journal article" date="2021" name="Genome Biol. Evol.">
        <title>Complete Genome Sequencing of a Novel Gloeobacter Species from a Waterfall Cave in Mexico.</title>
        <authorList>
            <person name="Saw J.H."/>
            <person name="Cardona T."/>
            <person name="Montejano G."/>
        </authorList>
    </citation>
    <scope>NUCLEOTIDE SEQUENCE [LARGE SCALE GENOMIC DNA]</scope>
    <source>
        <strain evidence="6">MG652769</strain>
    </source>
</reference>
<keyword evidence="4" id="KW-0732">Signal</keyword>
<comment type="similarity">
    <text evidence="5">Belongs to the bacterial solute-binding protein 9 family.</text>
</comment>
<dbReference type="SUPFAM" id="SSF53807">
    <property type="entry name" value="Helical backbone' metal receptor"/>
    <property type="match status" value="1"/>
</dbReference>
<evidence type="ECO:0000256" key="5">
    <source>
        <dbReference type="RuleBase" id="RU003512"/>
    </source>
</evidence>
<dbReference type="InterPro" id="IPR006129">
    <property type="entry name" value="AdhesinB"/>
</dbReference>
<dbReference type="Proteomes" id="UP001054846">
    <property type="component" value="Chromosome"/>
</dbReference>
<protein>
    <submittedName>
        <fullName evidence="6">Metal ABC transporter substrate-binding protein</fullName>
    </submittedName>
</protein>
<accession>A0ABY3PTQ8</accession>
<dbReference type="InterPro" id="IPR050492">
    <property type="entry name" value="Bact_metal-bind_prot9"/>
</dbReference>
<evidence type="ECO:0000256" key="1">
    <source>
        <dbReference type="ARBA" id="ARBA00004196"/>
    </source>
</evidence>
<evidence type="ECO:0000256" key="3">
    <source>
        <dbReference type="ARBA" id="ARBA00022723"/>
    </source>
</evidence>
<dbReference type="Gene3D" id="3.40.50.1980">
    <property type="entry name" value="Nitrogenase molybdenum iron protein domain"/>
    <property type="match status" value="2"/>
</dbReference>
<dbReference type="PANTHER" id="PTHR42953">
    <property type="entry name" value="HIGH-AFFINITY ZINC UPTAKE SYSTEM PROTEIN ZNUA-RELATED"/>
    <property type="match status" value="1"/>
</dbReference>
<name>A0ABY3PTQ8_9CYAN</name>
<dbReference type="EMBL" id="CP063845">
    <property type="protein sequence ID" value="UFP97009.1"/>
    <property type="molecule type" value="Genomic_DNA"/>
</dbReference>
<dbReference type="PANTHER" id="PTHR42953:SF1">
    <property type="entry name" value="METAL-BINDING PROTEIN HI_0362-RELATED"/>
    <property type="match status" value="1"/>
</dbReference>
<dbReference type="PROSITE" id="PS51257">
    <property type="entry name" value="PROKAR_LIPOPROTEIN"/>
    <property type="match status" value="1"/>
</dbReference>
<dbReference type="CDD" id="cd01137">
    <property type="entry name" value="PsaA"/>
    <property type="match status" value="1"/>
</dbReference>
<keyword evidence="7" id="KW-1185">Reference proteome</keyword>
<dbReference type="PRINTS" id="PR00690">
    <property type="entry name" value="ADHESNFAMILY"/>
</dbReference>
<dbReference type="InterPro" id="IPR006127">
    <property type="entry name" value="ZnuA-like"/>
</dbReference>
<organism evidence="6 7">
    <name type="scientific">Gloeobacter morelensis MG652769</name>
    <dbReference type="NCBI Taxonomy" id="2781736"/>
    <lineage>
        <taxon>Bacteria</taxon>
        <taxon>Bacillati</taxon>
        <taxon>Cyanobacteriota</taxon>
        <taxon>Cyanophyceae</taxon>
        <taxon>Gloeobacterales</taxon>
        <taxon>Gloeobacteraceae</taxon>
        <taxon>Gloeobacter</taxon>
        <taxon>Gloeobacter morelensis</taxon>
    </lineage>
</organism>